<protein>
    <submittedName>
        <fullName evidence="3">AhpC/TSA family protein</fullName>
    </submittedName>
</protein>
<keyword evidence="1" id="KW-0732">Signal</keyword>
<organism evidence="3 4">
    <name type="scientific">Candidatus Cryptobacteroides merdipullorum</name>
    <dbReference type="NCBI Taxonomy" id="2840771"/>
    <lineage>
        <taxon>Bacteria</taxon>
        <taxon>Pseudomonadati</taxon>
        <taxon>Bacteroidota</taxon>
        <taxon>Bacteroidia</taxon>
        <taxon>Bacteroidales</taxon>
        <taxon>Candidatus Cryptobacteroides</taxon>
    </lineage>
</organism>
<dbReference type="Pfam" id="PF14289">
    <property type="entry name" value="DUF4369"/>
    <property type="match status" value="1"/>
</dbReference>
<gene>
    <name evidence="3" type="ORF">IAC35_02515</name>
</gene>
<proteinExistence type="predicted"/>
<sequence>MKAYRTLLLLMAAAGLSACGQKAEISGTVADAPDSEIVVRQLDINVYSVLDTIRTSADGSFSYKVDIKKGQPEFIYLFHGDTRIAGLLLEAGEKARVSADTLGNYSVEGSEGSEKLAAVDKAYSKFLGDIYAATEGPEMAKIYLDHYRACVEYVLENPYSMTVIPVLYERLSDVSPVFSQSTDALFFKNAADSLKTVYPESRYVLALEKEAERRMNLLEIENKVRTAEEASFPDIVMPDINGQRKALSSVDAKVILLHFWDASDAAQKMLNIDTLLPVYNDFHDRGFEIYSVCVSPDKAEWGSVVKAQKLPWINVNDGRGGASGTAALYNVTSTPASMLIVDGEISDAQLKGEAGLRRELGRLLRR</sequence>
<dbReference type="InterPro" id="IPR036249">
    <property type="entry name" value="Thioredoxin-like_sf"/>
</dbReference>
<dbReference type="InterPro" id="IPR025380">
    <property type="entry name" value="DUF4369"/>
</dbReference>
<feature type="signal peptide" evidence="1">
    <location>
        <begin position="1"/>
        <end position="23"/>
    </location>
</feature>
<dbReference type="PROSITE" id="PS51257">
    <property type="entry name" value="PROKAR_LIPOPROTEIN"/>
    <property type="match status" value="1"/>
</dbReference>
<dbReference type="PROSITE" id="PS51352">
    <property type="entry name" value="THIOREDOXIN_2"/>
    <property type="match status" value="1"/>
</dbReference>
<dbReference type="Gene3D" id="3.40.30.10">
    <property type="entry name" value="Glutaredoxin"/>
    <property type="match status" value="1"/>
</dbReference>
<evidence type="ECO:0000259" key="2">
    <source>
        <dbReference type="PROSITE" id="PS51352"/>
    </source>
</evidence>
<evidence type="ECO:0000256" key="1">
    <source>
        <dbReference type="SAM" id="SignalP"/>
    </source>
</evidence>
<comment type="caution">
    <text evidence="3">The sequence shown here is derived from an EMBL/GenBank/DDBJ whole genome shotgun (WGS) entry which is preliminary data.</text>
</comment>
<reference evidence="3" key="2">
    <citation type="journal article" date="2021" name="PeerJ">
        <title>Extensive microbial diversity within the chicken gut microbiome revealed by metagenomics and culture.</title>
        <authorList>
            <person name="Gilroy R."/>
            <person name="Ravi A."/>
            <person name="Getino M."/>
            <person name="Pursley I."/>
            <person name="Horton D.L."/>
            <person name="Alikhan N.F."/>
            <person name="Baker D."/>
            <person name="Gharbi K."/>
            <person name="Hall N."/>
            <person name="Watson M."/>
            <person name="Adriaenssens E.M."/>
            <person name="Foster-Nyarko E."/>
            <person name="Jarju S."/>
            <person name="Secka A."/>
            <person name="Antonio M."/>
            <person name="Oren A."/>
            <person name="Chaudhuri R.R."/>
            <person name="La Ragione R."/>
            <person name="Hildebrand F."/>
            <person name="Pallen M.J."/>
        </authorList>
    </citation>
    <scope>NUCLEOTIDE SEQUENCE</scope>
    <source>
        <strain evidence="3">ChiHecec2B26-709</strain>
    </source>
</reference>
<dbReference type="InterPro" id="IPR013766">
    <property type="entry name" value="Thioredoxin_domain"/>
</dbReference>
<evidence type="ECO:0000313" key="3">
    <source>
        <dbReference type="EMBL" id="HIT46714.1"/>
    </source>
</evidence>
<reference evidence="3" key="1">
    <citation type="submission" date="2020-10" db="EMBL/GenBank/DDBJ databases">
        <authorList>
            <person name="Gilroy R."/>
        </authorList>
    </citation>
    <scope>NUCLEOTIDE SEQUENCE</scope>
    <source>
        <strain evidence="3">ChiHecec2B26-709</strain>
    </source>
</reference>
<feature type="chain" id="PRO_5038803046" evidence="1">
    <location>
        <begin position="24"/>
        <end position="366"/>
    </location>
</feature>
<name>A0A9D1GN07_9BACT</name>
<accession>A0A9D1GN07</accession>
<dbReference type="SUPFAM" id="SSF52833">
    <property type="entry name" value="Thioredoxin-like"/>
    <property type="match status" value="1"/>
</dbReference>
<feature type="domain" description="Thioredoxin" evidence="2">
    <location>
        <begin position="226"/>
        <end position="361"/>
    </location>
</feature>
<dbReference type="AlphaFoldDB" id="A0A9D1GN07"/>
<dbReference type="Proteomes" id="UP000886881">
    <property type="component" value="Unassembled WGS sequence"/>
</dbReference>
<evidence type="ECO:0000313" key="4">
    <source>
        <dbReference type="Proteomes" id="UP000886881"/>
    </source>
</evidence>
<dbReference type="EMBL" id="DVLC01000049">
    <property type="protein sequence ID" value="HIT46714.1"/>
    <property type="molecule type" value="Genomic_DNA"/>
</dbReference>